<dbReference type="OMA" id="FNDQASH"/>
<dbReference type="Proteomes" id="UP000054928">
    <property type="component" value="Unassembled WGS sequence"/>
</dbReference>
<dbReference type="GO" id="GO:0016755">
    <property type="term" value="F:aminoacyltransferase activity"/>
    <property type="evidence" value="ECO:0007669"/>
    <property type="project" value="InterPro"/>
</dbReference>
<dbReference type="EMBL" id="CCYD01000610">
    <property type="protein sequence ID" value="CEG41905.1"/>
    <property type="molecule type" value="Genomic_DNA"/>
</dbReference>
<accession>A0A0P1ALV8</accession>
<reference evidence="2" key="1">
    <citation type="submission" date="2014-09" db="EMBL/GenBank/DDBJ databases">
        <authorList>
            <person name="Sharma Rahul"/>
            <person name="Thines Marco"/>
        </authorList>
    </citation>
    <scope>NUCLEOTIDE SEQUENCE [LARGE SCALE GENOMIC DNA]</scope>
</reference>
<dbReference type="Gene3D" id="3.30.40.240">
    <property type="entry name" value="Transglutaminase elicitor, body domain"/>
    <property type="match status" value="1"/>
</dbReference>
<organism evidence="1 2">
    <name type="scientific">Plasmopara halstedii</name>
    <name type="common">Downy mildew of sunflower</name>
    <dbReference type="NCBI Taxonomy" id="4781"/>
    <lineage>
        <taxon>Eukaryota</taxon>
        <taxon>Sar</taxon>
        <taxon>Stramenopiles</taxon>
        <taxon>Oomycota</taxon>
        <taxon>Peronosporomycetes</taxon>
        <taxon>Peronosporales</taxon>
        <taxon>Peronosporaceae</taxon>
        <taxon>Plasmopara</taxon>
    </lineage>
</organism>
<protein>
    <recommendedName>
        <fullName evidence="3">RxLR-like protein</fullName>
    </recommendedName>
</protein>
<evidence type="ECO:0000313" key="1">
    <source>
        <dbReference type="EMBL" id="CEG41905.1"/>
    </source>
</evidence>
<evidence type="ECO:0008006" key="3">
    <source>
        <dbReference type="Google" id="ProtNLM"/>
    </source>
</evidence>
<dbReference type="RefSeq" id="XP_024578274.1">
    <property type="nucleotide sequence ID" value="XM_024727726.1"/>
</dbReference>
<keyword evidence="2" id="KW-1185">Reference proteome</keyword>
<dbReference type="OrthoDB" id="10249031at2759"/>
<dbReference type="Pfam" id="PF16683">
    <property type="entry name" value="TGase_elicitor"/>
    <property type="match status" value="1"/>
</dbReference>
<evidence type="ECO:0000313" key="2">
    <source>
        <dbReference type="Proteomes" id="UP000054928"/>
    </source>
</evidence>
<proteinExistence type="predicted"/>
<dbReference type="GeneID" id="36407273"/>
<name>A0A0P1ALV8_PLAHL</name>
<dbReference type="AlphaFoldDB" id="A0A0P1ALV8"/>
<sequence length="386" mass="42946">MRASCIFYTAIALNAQQIHGAPDRNLEALTEGDTLAAMEQFLGVKLERKFKDIPTSARIEPAPWNGPMWETYADSINYPWQRDQPSPTEKYAMAFGLNVKELEDKVSAKFGIYSVENSSVKCAGPCKGQVDVCSFRGSSGVCIPRWSGLSHGMAPAAIFEKEPLCPVNFNNVDFHPNDIKGLISAVYADADIAKMTISGGQSYRDDSVSLDQYGRPTETSYRDVTPAFYHITVANILGKLKRSLIIDRYPGRAVWDQALSGFEVYEQNSMTPEEAARTYFNTDKYPFNDQASHIIHVESNVFWNNKPFPTDEYRPLPQNKDFGASYSYLLELSTSGDILGGEWVNKSILNHADNIYLHKGKPAADFVASIGIRYANVVKLVEMSAA</sequence>
<dbReference type="InterPro" id="IPR032048">
    <property type="entry name" value="TGase_elicitor"/>
</dbReference>